<dbReference type="InterPro" id="IPR001279">
    <property type="entry name" value="Metallo-B-lactamas"/>
</dbReference>
<organism evidence="2 3">
    <name type="scientific">Zhihengliuella alba</name>
    <dbReference type="NCBI Taxonomy" id="547018"/>
    <lineage>
        <taxon>Bacteria</taxon>
        <taxon>Bacillati</taxon>
        <taxon>Actinomycetota</taxon>
        <taxon>Actinomycetes</taxon>
        <taxon>Micrococcales</taxon>
        <taxon>Micrococcaceae</taxon>
        <taxon>Zhihengliuella</taxon>
    </lineage>
</organism>
<dbReference type="InterPro" id="IPR050114">
    <property type="entry name" value="UPF0173_UPF0282_UlaG_hydrolase"/>
</dbReference>
<comment type="caution">
    <text evidence="2">The sequence shown here is derived from an EMBL/GenBank/DDBJ whole genome shotgun (WGS) entry which is preliminary data.</text>
</comment>
<dbReference type="Proteomes" id="UP001501536">
    <property type="component" value="Unassembled WGS sequence"/>
</dbReference>
<proteinExistence type="predicted"/>
<dbReference type="InterPro" id="IPR036866">
    <property type="entry name" value="RibonucZ/Hydroxyglut_hydro"/>
</dbReference>
<dbReference type="Pfam" id="PF13483">
    <property type="entry name" value="Lactamase_B_3"/>
    <property type="match status" value="1"/>
</dbReference>
<protein>
    <submittedName>
        <fullName evidence="2">MBL fold metallo-hydrolase</fullName>
    </submittedName>
</protein>
<keyword evidence="3" id="KW-1185">Reference proteome</keyword>
<dbReference type="PANTHER" id="PTHR43546">
    <property type="entry name" value="UPF0173 METAL-DEPENDENT HYDROLASE MJ1163-RELATED"/>
    <property type="match status" value="1"/>
</dbReference>
<dbReference type="SUPFAM" id="SSF56281">
    <property type="entry name" value="Metallo-hydrolase/oxidoreductase"/>
    <property type="match status" value="1"/>
</dbReference>
<dbReference type="SMART" id="SM00849">
    <property type="entry name" value="Lactamase_B"/>
    <property type="match status" value="1"/>
</dbReference>
<feature type="domain" description="Metallo-beta-lactamase" evidence="1">
    <location>
        <begin position="7"/>
        <end position="180"/>
    </location>
</feature>
<evidence type="ECO:0000313" key="2">
    <source>
        <dbReference type="EMBL" id="GAA3692465.1"/>
    </source>
</evidence>
<dbReference type="EMBL" id="BAABCJ010000001">
    <property type="protein sequence ID" value="GAA3692465.1"/>
    <property type="molecule type" value="Genomic_DNA"/>
</dbReference>
<dbReference type="RefSeq" id="WP_344878422.1">
    <property type="nucleotide sequence ID" value="NZ_BAABCJ010000001.1"/>
</dbReference>
<accession>A0ABP7CP62</accession>
<evidence type="ECO:0000259" key="1">
    <source>
        <dbReference type="SMART" id="SM00849"/>
    </source>
</evidence>
<evidence type="ECO:0000313" key="3">
    <source>
        <dbReference type="Proteomes" id="UP001501536"/>
    </source>
</evidence>
<reference evidence="3" key="1">
    <citation type="journal article" date="2019" name="Int. J. Syst. Evol. Microbiol.">
        <title>The Global Catalogue of Microorganisms (GCM) 10K type strain sequencing project: providing services to taxonomists for standard genome sequencing and annotation.</title>
        <authorList>
            <consortium name="The Broad Institute Genomics Platform"/>
            <consortium name="The Broad Institute Genome Sequencing Center for Infectious Disease"/>
            <person name="Wu L."/>
            <person name="Ma J."/>
        </authorList>
    </citation>
    <scope>NUCLEOTIDE SEQUENCE [LARGE SCALE GENOMIC DNA]</scope>
    <source>
        <strain evidence="3">JCM 16961</strain>
    </source>
</reference>
<gene>
    <name evidence="2" type="ORF">GCM10022377_01040</name>
</gene>
<sequence>MELTRFEHSCVRLERDGHALVIDPGTFADAAGALASGPVDAVLVTHEHPDHLDHDVVVPWLAEHPEVPFHAPAGVVRDLRSRLPDRSGLHPVEAGERFDVAGFEVRAVGGQHAVIHPLIPYVANLGYVVDGSVYHPGDAFTVPPDRIDTLLVPLHAPWSRSADVIDFLIAVRPRRAVPIHDGLLNERGRGLVLEHAARLSSPFGVELVDPGAGETLRV</sequence>
<dbReference type="PANTHER" id="PTHR43546:SF3">
    <property type="entry name" value="UPF0173 METAL-DEPENDENT HYDROLASE MJ1163"/>
    <property type="match status" value="1"/>
</dbReference>
<name>A0ABP7CP62_9MICC</name>
<dbReference type="Gene3D" id="3.60.15.10">
    <property type="entry name" value="Ribonuclease Z/Hydroxyacylglutathione hydrolase-like"/>
    <property type="match status" value="1"/>
</dbReference>